<feature type="compositionally biased region" description="Basic residues" evidence="1">
    <location>
        <begin position="67"/>
        <end position="77"/>
    </location>
</feature>
<accession>A0ABN1TKR3</accession>
<sequence length="77" mass="8633">MRSDVTRGRIGQGLPYDDGSHDEHDQHDQHHNPHGTDARGVRRLAGPFRGSSGEQAGPERKPDRLARFRPRRATADL</sequence>
<organism evidence="2 3">
    <name type="scientific">Nocardioides dubius</name>
    <dbReference type="NCBI Taxonomy" id="317019"/>
    <lineage>
        <taxon>Bacteria</taxon>
        <taxon>Bacillati</taxon>
        <taxon>Actinomycetota</taxon>
        <taxon>Actinomycetes</taxon>
        <taxon>Propionibacteriales</taxon>
        <taxon>Nocardioidaceae</taxon>
        <taxon>Nocardioides</taxon>
    </lineage>
</organism>
<comment type="caution">
    <text evidence="2">The sequence shown here is derived from an EMBL/GenBank/DDBJ whole genome shotgun (WGS) entry which is preliminary data.</text>
</comment>
<name>A0ABN1TKR3_9ACTN</name>
<evidence type="ECO:0000313" key="3">
    <source>
        <dbReference type="Proteomes" id="UP001501581"/>
    </source>
</evidence>
<evidence type="ECO:0000256" key="1">
    <source>
        <dbReference type="SAM" id="MobiDB-lite"/>
    </source>
</evidence>
<reference evidence="2 3" key="1">
    <citation type="journal article" date="2019" name="Int. J. Syst. Evol. Microbiol.">
        <title>The Global Catalogue of Microorganisms (GCM) 10K type strain sequencing project: providing services to taxonomists for standard genome sequencing and annotation.</title>
        <authorList>
            <consortium name="The Broad Institute Genomics Platform"/>
            <consortium name="The Broad Institute Genome Sequencing Center for Infectious Disease"/>
            <person name="Wu L."/>
            <person name="Ma J."/>
        </authorList>
    </citation>
    <scope>NUCLEOTIDE SEQUENCE [LARGE SCALE GENOMIC DNA]</scope>
    <source>
        <strain evidence="2 3">JCM 13008</strain>
    </source>
</reference>
<evidence type="ECO:0000313" key="2">
    <source>
        <dbReference type="EMBL" id="GAA1092110.1"/>
    </source>
</evidence>
<protein>
    <submittedName>
        <fullName evidence="2">Uncharacterized protein</fullName>
    </submittedName>
</protein>
<feature type="compositionally biased region" description="Basic and acidic residues" evidence="1">
    <location>
        <begin position="57"/>
        <end position="66"/>
    </location>
</feature>
<feature type="region of interest" description="Disordered" evidence="1">
    <location>
        <begin position="1"/>
        <end position="77"/>
    </location>
</feature>
<dbReference type="EMBL" id="BAAALG010000002">
    <property type="protein sequence ID" value="GAA1092110.1"/>
    <property type="molecule type" value="Genomic_DNA"/>
</dbReference>
<feature type="compositionally biased region" description="Basic and acidic residues" evidence="1">
    <location>
        <begin position="18"/>
        <end position="40"/>
    </location>
</feature>
<proteinExistence type="predicted"/>
<dbReference type="Proteomes" id="UP001501581">
    <property type="component" value="Unassembled WGS sequence"/>
</dbReference>
<gene>
    <name evidence="2" type="ORF">GCM10009668_03820</name>
</gene>
<keyword evidence="3" id="KW-1185">Reference proteome</keyword>